<organism evidence="2 3">
    <name type="scientific">'Chrysanthemum coronarium' phytoplasma</name>
    <dbReference type="NCBI Taxonomy" id="1520703"/>
    <lineage>
        <taxon>Bacteria</taxon>
        <taxon>Bacillati</taxon>
        <taxon>Mycoplasmatota</taxon>
        <taxon>Mollicutes</taxon>
        <taxon>Acholeplasmatales</taxon>
        <taxon>Acholeplasmataceae</taxon>
        <taxon>Candidatus Phytoplasma</taxon>
        <taxon>16SrI (Aster yellows group)</taxon>
    </lineage>
</organism>
<sequence>MNTTKKTNLLRVLFGPIVYLHSMIFIFYIIHGLRRNSGKLKSNSKISSSQKSLFSFKNVAGNE</sequence>
<keyword evidence="2" id="KW-0645">Protease</keyword>
<keyword evidence="1" id="KW-1133">Transmembrane helix</keyword>
<evidence type="ECO:0000313" key="3">
    <source>
        <dbReference type="Proteomes" id="UP000028900"/>
    </source>
</evidence>
<protein>
    <submittedName>
        <fullName evidence="2">ATP-dependent Zn protease</fullName>
    </submittedName>
</protein>
<dbReference type="EMBL" id="BBIY01000032">
    <property type="protein sequence ID" value="GAK73953.1"/>
    <property type="molecule type" value="Genomic_DNA"/>
</dbReference>
<reference evidence="3" key="1">
    <citation type="journal article" date="2014" name="Genome Announc.">
        <title>Draft Genome Sequence of ''Candidatus Phytoplasma asteris'' Strain OY-V, an Unculturable Plant-Pathogenic Bacterium.</title>
        <authorList>
            <person name="Kakizawa S."/>
            <person name="Makino A."/>
            <person name="Ishii Y."/>
            <person name="Tamaki H."/>
            <person name="Kamagata Y."/>
        </authorList>
    </citation>
    <scope>NUCLEOTIDE SEQUENCE [LARGE SCALE GENOMIC DNA]</scope>
    <source>
        <strain evidence="3">OY-V</strain>
    </source>
</reference>
<proteinExistence type="predicted"/>
<reference evidence="2 3" key="2">
    <citation type="journal article" date="2014" name="Genome Announc.">
        <title>Draft Genome Sequence of 'Candidatus Phytoplasma asteris' Strain OY-V, an Unculturable Plant-Pathogenic Bacterium.</title>
        <authorList>
            <person name="Kakizawa S."/>
            <person name="Makino A."/>
            <person name="Ishii Y."/>
            <person name="Tamaki H."/>
            <person name="Kamagata Y."/>
        </authorList>
    </citation>
    <scope>NUCLEOTIDE SEQUENCE [LARGE SCALE GENOMIC DNA]</scope>
    <source>
        <strain evidence="2 3">OY-V</strain>
    </source>
</reference>
<dbReference type="GO" id="GO:0006508">
    <property type="term" value="P:proteolysis"/>
    <property type="evidence" value="ECO:0007669"/>
    <property type="project" value="UniProtKB-KW"/>
</dbReference>
<dbReference type="GO" id="GO:0008233">
    <property type="term" value="F:peptidase activity"/>
    <property type="evidence" value="ECO:0007669"/>
    <property type="project" value="UniProtKB-KW"/>
</dbReference>
<accession>A0ABQ0J2W7</accession>
<feature type="transmembrane region" description="Helical" evidence="1">
    <location>
        <begin position="12"/>
        <end position="33"/>
    </location>
</feature>
<gene>
    <name evidence="2" type="primary">hflB</name>
    <name evidence="2" type="ORF">OYV_04380</name>
</gene>
<keyword evidence="3" id="KW-1185">Reference proteome</keyword>
<keyword evidence="1" id="KW-0472">Membrane</keyword>
<name>A0ABQ0J2W7_9MOLU</name>
<dbReference type="Proteomes" id="UP000028900">
    <property type="component" value="Unassembled WGS sequence"/>
</dbReference>
<evidence type="ECO:0000256" key="1">
    <source>
        <dbReference type="SAM" id="Phobius"/>
    </source>
</evidence>
<evidence type="ECO:0000313" key="2">
    <source>
        <dbReference type="EMBL" id="GAK73953.1"/>
    </source>
</evidence>
<keyword evidence="2" id="KW-0378">Hydrolase</keyword>
<comment type="caution">
    <text evidence="2">The sequence shown here is derived from an EMBL/GenBank/DDBJ whole genome shotgun (WGS) entry which is preliminary data.</text>
</comment>
<keyword evidence="1" id="KW-0812">Transmembrane</keyword>